<dbReference type="OrthoDB" id="15857at2759"/>
<dbReference type="AlphaFoldDB" id="L8GGC1"/>
<feature type="signal peptide" evidence="1">
    <location>
        <begin position="1"/>
        <end position="26"/>
    </location>
</feature>
<dbReference type="KEGG" id="acan:ACA1_362800"/>
<dbReference type="InterPro" id="IPR039564">
    <property type="entry name" value="Peptidase_C39-like"/>
</dbReference>
<evidence type="ECO:0000313" key="3">
    <source>
        <dbReference type="EMBL" id="ELR11793.1"/>
    </source>
</evidence>
<dbReference type="RefSeq" id="XP_004333806.1">
    <property type="nucleotide sequence ID" value="XM_004333758.1"/>
</dbReference>
<keyword evidence="1" id="KW-0732">Signal</keyword>
<gene>
    <name evidence="3" type="ORF">ACA1_362800</name>
</gene>
<accession>L8GGC1</accession>
<dbReference type="EMBL" id="KB008147">
    <property type="protein sequence ID" value="ELR11793.1"/>
    <property type="molecule type" value="Genomic_DNA"/>
</dbReference>
<proteinExistence type="predicted"/>
<reference evidence="3 4" key="1">
    <citation type="journal article" date="2013" name="Genome Biol.">
        <title>Genome of Acanthamoeba castellanii highlights extensive lateral gene transfer and early evolution of tyrosine kinase signaling.</title>
        <authorList>
            <person name="Clarke M."/>
            <person name="Lohan A.J."/>
            <person name="Liu B."/>
            <person name="Lagkouvardos I."/>
            <person name="Roy S."/>
            <person name="Zafar N."/>
            <person name="Bertelli C."/>
            <person name="Schilde C."/>
            <person name="Kianianmomeni A."/>
            <person name="Burglin T.R."/>
            <person name="Frech C."/>
            <person name="Turcotte B."/>
            <person name="Kopec K.O."/>
            <person name="Synnott J.M."/>
            <person name="Choo C."/>
            <person name="Paponov I."/>
            <person name="Finkler A."/>
            <person name="Soon Heng Tan C."/>
            <person name="Hutchins A.P."/>
            <person name="Weinmeier T."/>
            <person name="Rattei T."/>
            <person name="Chu J.S."/>
            <person name="Gimenez G."/>
            <person name="Irimia M."/>
            <person name="Rigden D.J."/>
            <person name="Fitzpatrick D.A."/>
            <person name="Lorenzo-Morales J."/>
            <person name="Bateman A."/>
            <person name="Chiu C.H."/>
            <person name="Tang P."/>
            <person name="Hegemann P."/>
            <person name="Fromm H."/>
            <person name="Raoult D."/>
            <person name="Greub G."/>
            <person name="Miranda-Saavedra D."/>
            <person name="Chen N."/>
            <person name="Nash P."/>
            <person name="Ginger M.L."/>
            <person name="Horn M."/>
            <person name="Schaap P."/>
            <person name="Caler L."/>
            <person name="Loftus B."/>
        </authorList>
    </citation>
    <scope>NUCLEOTIDE SEQUENCE [LARGE SCALE GENOMIC DNA]</scope>
    <source>
        <strain evidence="3 4">Neff</strain>
    </source>
</reference>
<sequence length="368" mass="39267">MQPTGAFYFSAVLAVLALFAVASSSALPTSASIPNVPYFRQDETFSCGAAAFQSLLFHAGRYVKDQKEIVDVLRTSPLGGTIASDISRGTFFSNLSSAQGTVYPAADRATAGWKNYTGGVPGLGLVSYELQPGTCDINAVKQLVAGGHPVLAMLYFYYNSTSTGTLYYFGHFRVIYSYNDNTQTLQAIDPWGRDGVPSIFTYSYSQFCGALGWNYVQASGDKAIGPYWATVVSNWELELKTYRLGGYAVVVADLAFPCPAPLCSAWDNNAASKTFANVSLTLTLPAGAKLTIATPKATINFGTRQSNQRVQAVWVVDLADCGADPGQVSAVAKGFTSGSTIDFYGFPDLVYPGYNWTDAVGTQATASL</sequence>
<dbReference type="Proteomes" id="UP000011083">
    <property type="component" value="Unassembled WGS sequence"/>
</dbReference>
<dbReference type="Gene3D" id="3.90.70.10">
    <property type="entry name" value="Cysteine proteinases"/>
    <property type="match status" value="1"/>
</dbReference>
<dbReference type="Pfam" id="PF13529">
    <property type="entry name" value="Peptidase_C39_2"/>
    <property type="match status" value="1"/>
</dbReference>
<dbReference type="VEuPathDB" id="AmoebaDB:ACA1_362800"/>
<feature type="domain" description="Peptidase C39-like" evidence="2">
    <location>
        <begin position="35"/>
        <end position="191"/>
    </location>
</feature>
<evidence type="ECO:0000256" key="1">
    <source>
        <dbReference type="SAM" id="SignalP"/>
    </source>
</evidence>
<name>L8GGC1_ACACF</name>
<keyword evidence="4" id="KW-1185">Reference proteome</keyword>
<feature type="chain" id="PRO_5003989737" description="Peptidase C39-like domain-containing protein" evidence="1">
    <location>
        <begin position="27"/>
        <end position="368"/>
    </location>
</feature>
<dbReference type="GeneID" id="14912299"/>
<evidence type="ECO:0000259" key="2">
    <source>
        <dbReference type="Pfam" id="PF13529"/>
    </source>
</evidence>
<evidence type="ECO:0000313" key="4">
    <source>
        <dbReference type="Proteomes" id="UP000011083"/>
    </source>
</evidence>
<protein>
    <recommendedName>
        <fullName evidence="2">Peptidase C39-like domain-containing protein</fullName>
    </recommendedName>
</protein>
<organism evidence="3 4">
    <name type="scientific">Acanthamoeba castellanii (strain ATCC 30010 / Neff)</name>
    <dbReference type="NCBI Taxonomy" id="1257118"/>
    <lineage>
        <taxon>Eukaryota</taxon>
        <taxon>Amoebozoa</taxon>
        <taxon>Discosea</taxon>
        <taxon>Longamoebia</taxon>
        <taxon>Centramoebida</taxon>
        <taxon>Acanthamoebidae</taxon>
        <taxon>Acanthamoeba</taxon>
    </lineage>
</organism>